<feature type="coiled-coil region" evidence="1">
    <location>
        <begin position="192"/>
        <end position="318"/>
    </location>
</feature>
<dbReference type="PANTHER" id="PTHR22028:SF5">
    <property type="entry name" value="COILED-COIL DOMAIN-CONTAINING PROTEIN 191"/>
    <property type="match status" value="1"/>
</dbReference>
<dbReference type="AlphaFoldDB" id="A0A1I8HR52"/>
<organism evidence="3 4">
    <name type="scientific">Macrostomum lignano</name>
    <dbReference type="NCBI Taxonomy" id="282301"/>
    <lineage>
        <taxon>Eukaryota</taxon>
        <taxon>Metazoa</taxon>
        <taxon>Spiralia</taxon>
        <taxon>Lophotrochozoa</taxon>
        <taxon>Platyhelminthes</taxon>
        <taxon>Rhabditophora</taxon>
        <taxon>Macrostomorpha</taxon>
        <taxon>Macrostomida</taxon>
        <taxon>Macrostomidae</taxon>
        <taxon>Macrostomum</taxon>
    </lineage>
</organism>
<feature type="region of interest" description="Disordered" evidence="2">
    <location>
        <begin position="591"/>
        <end position="668"/>
    </location>
</feature>
<evidence type="ECO:0000256" key="1">
    <source>
        <dbReference type="SAM" id="Coils"/>
    </source>
</evidence>
<proteinExistence type="predicted"/>
<dbReference type="PANTHER" id="PTHR22028">
    <property type="entry name" value="SFI1 SPINDLE BODY DOMAIN-CONTAINING PROTEIN-RELATED"/>
    <property type="match status" value="1"/>
</dbReference>
<keyword evidence="1" id="KW-0175">Coiled coil</keyword>
<dbReference type="Proteomes" id="UP000095280">
    <property type="component" value="Unplaced"/>
</dbReference>
<feature type="compositionally biased region" description="Low complexity" evidence="2">
    <location>
        <begin position="66"/>
        <end position="80"/>
    </location>
</feature>
<feature type="compositionally biased region" description="Low complexity" evidence="2">
    <location>
        <begin position="637"/>
        <end position="661"/>
    </location>
</feature>
<dbReference type="WBParaSite" id="maker-uti_cns_0007557-snap-gene-0.6-mRNA-1">
    <property type="protein sequence ID" value="maker-uti_cns_0007557-snap-gene-0.6-mRNA-1"/>
    <property type="gene ID" value="maker-uti_cns_0007557-snap-gene-0.6"/>
</dbReference>
<feature type="region of interest" description="Disordered" evidence="2">
    <location>
        <begin position="1"/>
        <end position="49"/>
    </location>
</feature>
<feature type="compositionally biased region" description="Low complexity" evidence="2">
    <location>
        <begin position="596"/>
        <end position="630"/>
    </location>
</feature>
<feature type="region of interest" description="Disordered" evidence="2">
    <location>
        <begin position="61"/>
        <end position="82"/>
    </location>
</feature>
<evidence type="ECO:0000313" key="4">
    <source>
        <dbReference type="WBParaSite" id="maker-uti_cns_0007557-snap-gene-0.6-mRNA-1"/>
    </source>
</evidence>
<feature type="compositionally biased region" description="Polar residues" evidence="2">
    <location>
        <begin position="499"/>
        <end position="509"/>
    </location>
</feature>
<reference evidence="4" key="1">
    <citation type="submission" date="2016-11" db="UniProtKB">
        <authorList>
            <consortium name="WormBaseParasite"/>
        </authorList>
    </citation>
    <scope>IDENTIFICATION</scope>
</reference>
<evidence type="ECO:0000313" key="3">
    <source>
        <dbReference type="Proteomes" id="UP000095280"/>
    </source>
</evidence>
<accession>A0A1I8HR52</accession>
<protein>
    <submittedName>
        <fullName evidence="4">Sfi1 domain-containing protein</fullName>
    </submittedName>
</protein>
<feature type="region of interest" description="Disordered" evidence="2">
    <location>
        <begin position="446"/>
        <end position="467"/>
    </location>
</feature>
<feature type="region of interest" description="Disordered" evidence="2">
    <location>
        <begin position="487"/>
        <end position="539"/>
    </location>
</feature>
<feature type="compositionally biased region" description="Low complexity" evidence="2">
    <location>
        <begin position="489"/>
        <end position="498"/>
    </location>
</feature>
<name>A0A1I8HR52_9PLAT</name>
<evidence type="ECO:0000256" key="2">
    <source>
        <dbReference type="SAM" id="MobiDB-lite"/>
    </source>
</evidence>
<sequence>MTDRTNRLFRYKSGPSSKTTGNNSGNNSSTRSILGPGAAAATSGVRPSDYDMKSWLKKVESATDDALSGAASKSAAPAGGVEDEARSLIREWMTSKMLSDAALLSEVNNDDDNDERYPSRNAGGGNSSSRSRSLLEWPHLESGDAPEDDSAVGDAELSDAERIIKRLLSKDYVPAKVLDDESAVRVDPRVRMELRQQQAREARERRRREEAEQRERAAEARRLAQEARRVVAEEEKAAAAKRREEARLVEAEAQRQRREIEERRRQEAALLREERERAEKERCTAEAALLQERRAAAATEEKRALRELRRQALEARVQRRVLLGNMSLLGRCFAAWRQLLASSRLANGKAAAFRDFRCARRAFAAWRWYARGRAMEREAQAAQDALRNEQRRMDWAAKRHRLRTMGRAFDAWRESIRLIKLEQAAEAERLELQRRTGRFLERLTAEERDREQRRIAAEQQKQQEKAERLFAENESTKLDLSSLNDAETQLQQQQPGQLTATGISTTTKPLSGDRASSGRSAGAPTGRGHASHRPSTAAATTANVAAVAGGFGGRYEHRFKAQQAMLREQANQLKEQRRLIEELRIEKTLAKNQPVQPQADGAAATAQIQTAQPKSPPSAEASAVREAAVPDGEEAEPQSAASPRQTAQQQQQQNRHPTNPQSNQENKFLDRMRARAEERARAKAEREARRQAAEAERIRAAEEELARAAEVEREEKRRQAAERAQREAARQAANAERRQLEARLAEANRRRLLRYYGLAPWRQLMRQAETNETTAQRHWESRLTRKCLLAWHIGVSETAKINNELADQCYRAALIRRHFCRWSLIRFQSELMDTRADEFRRLKSLSVVLYAWHNFAVESRLAERQNELTADNHWREALLARCLAAWRRLPEARKAEEAKRQRLDQLRYRVRDLLPDFELGSAAASLASLETTGTPVAKPDGSGDF</sequence>
<feature type="compositionally biased region" description="Low complexity" evidence="2">
    <location>
        <begin position="512"/>
        <end position="528"/>
    </location>
</feature>
<keyword evidence="3" id="KW-1185">Reference proteome</keyword>
<feature type="region of interest" description="Disordered" evidence="2">
    <location>
        <begin position="107"/>
        <end position="132"/>
    </location>
</feature>
<dbReference type="InterPro" id="IPR052270">
    <property type="entry name" value="CACF_protein"/>
</dbReference>
<feature type="region of interest" description="Disordered" evidence="2">
    <location>
        <begin position="708"/>
        <end position="732"/>
    </location>
</feature>
<feature type="compositionally biased region" description="Low complexity" evidence="2">
    <location>
        <begin position="13"/>
        <end position="32"/>
    </location>
</feature>